<dbReference type="EMBL" id="CP042260">
    <property type="protein sequence ID" value="QDY67500.1"/>
    <property type="molecule type" value="Genomic_DNA"/>
</dbReference>
<evidence type="ECO:0000256" key="4">
    <source>
        <dbReference type="ARBA" id="ARBA00023136"/>
    </source>
</evidence>
<keyword evidence="9" id="KW-1185">Reference proteome</keyword>
<sequence>MHHRTQHRESSEVPMTENTGGQPQRPYEQQPIQINNHIVIVNQKSTLLAYVLWFFLGQLGIHKFYLGQVVAGIVYLALGVIGWATTFILIGWVPLGVLWILLIIDLFTIPGTVQRINQRGTTRYMA</sequence>
<gene>
    <name evidence="8" type="ORF">FQA45_14965</name>
</gene>
<dbReference type="Proteomes" id="UP000320717">
    <property type="component" value="Chromosome"/>
</dbReference>
<dbReference type="InterPro" id="IPR050932">
    <property type="entry name" value="TM2D1-3-like"/>
</dbReference>
<evidence type="ECO:0000256" key="1">
    <source>
        <dbReference type="ARBA" id="ARBA00004141"/>
    </source>
</evidence>
<proteinExistence type="predicted"/>
<dbReference type="PANTHER" id="PTHR21016">
    <property type="entry name" value="BETA-AMYLOID BINDING PROTEIN-RELATED"/>
    <property type="match status" value="1"/>
</dbReference>
<keyword evidence="3 6" id="KW-1133">Transmembrane helix</keyword>
<organism evidence="8 9">
    <name type="scientific">Glutamicibacter halophytocola</name>
    <dbReference type="NCBI Taxonomy" id="1933880"/>
    <lineage>
        <taxon>Bacteria</taxon>
        <taxon>Bacillati</taxon>
        <taxon>Actinomycetota</taxon>
        <taxon>Actinomycetes</taxon>
        <taxon>Micrococcales</taxon>
        <taxon>Micrococcaceae</taxon>
        <taxon>Glutamicibacter</taxon>
    </lineage>
</organism>
<keyword evidence="4 6" id="KW-0472">Membrane</keyword>
<feature type="region of interest" description="Disordered" evidence="5">
    <location>
        <begin position="1"/>
        <end position="27"/>
    </location>
</feature>
<keyword evidence="2 6" id="KW-0812">Transmembrane</keyword>
<feature type="transmembrane region" description="Helical" evidence="6">
    <location>
        <begin position="64"/>
        <end position="83"/>
    </location>
</feature>
<dbReference type="InterPro" id="IPR007829">
    <property type="entry name" value="TM2"/>
</dbReference>
<evidence type="ECO:0000256" key="5">
    <source>
        <dbReference type="SAM" id="MobiDB-lite"/>
    </source>
</evidence>
<evidence type="ECO:0000256" key="6">
    <source>
        <dbReference type="SAM" id="Phobius"/>
    </source>
</evidence>
<evidence type="ECO:0000256" key="3">
    <source>
        <dbReference type="ARBA" id="ARBA00022989"/>
    </source>
</evidence>
<evidence type="ECO:0000256" key="2">
    <source>
        <dbReference type="ARBA" id="ARBA00022692"/>
    </source>
</evidence>
<evidence type="ECO:0000313" key="9">
    <source>
        <dbReference type="Proteomes" id="UP000320717"/>
    </source>
</evidence>
<accession>A0ABX5YCU8</accession>
<protein>
    <submittedName>
        <fullName evidence="8">TM2 domain-containing protein</fullName>
    </submittedName>
</protein>
<comment type="subcellular location">
    <subcellularLocation>
        <location evidence="1">Membrane</location>
        <topology evidence="1">Multi-pass membrane protein</topology>
    </subcellularLocation>
</comment>
<dbReference type="PANTHER" id="PTHR21016:SF25">
    <property type="entry name" value="TM2 DOMAIN-CONTAINING PROTEIN DDB_G0277895-RELATED"/>
    <property type="match status" value="1"/>
</dbReference>
<feature type="transmembrane region" description="Helical" evidence="6">
    <location>
        <begin position="89"/>
        <end position="109"/>
    </location>
</feature>
<dbReference type="Pfam" id="PF05154">
    <property type="entry name" value="TM2"/>
    <property type="match status" value="1"/>
</dbReference>
<name>A0ABX5YCU8_9MICC</name>
<reference evidence="8 9" key="1">
    <citation type="submission" date="2019-07" db="EMBL/GenBank/DDBJ databases">
        <title>Complete Genome Sequence of drought tolerant Plant Growth-Promoting Rhizobacterium Glutamicibacter halophytocola DR408.</title>
        <authorList>
            <person name="Nishu S.D."/>
            <person name="Lee T.K."/>
        </authorList>
    </citation>
    <scope>NUCLEOTIDE SEQUENCE [LARGE SCALE GENOMIC DNA]</scope>
    <source>
        <strain evidence="8 9">DR408</strain>
    </source>
</reference>
<feature type="domain" description="TM2" evidence="7">
    <location>
        <begin position="42"/>
        <end position="93"/>
    </location>
</feature>
<evidence type="ECO:0000313" key="8">
    <source>
        <dbReference type="EMBL" id="QDY67500.1"/>
    </source>
</evidence>
<evidence type="ECO:0000259" key="7">
    <source>
        <dbReference type="Pfam" id="PF05154"/>
    </source>
</evidence>